<name>A0A915J5J8_ROMCU</name>
<keyword evidence="1" id="KW-1185">Reference proteome</keyword>
<sequence>MPELIVKKCGGGAAIDYKEKNFDTQGCFSFQKKNTVSLPVMQRISMVTFLPSEIIDSCKFLKGDYTRIMPLREQNSTRHRARKSLSFLTDKFLQQRADDKFIHLATVLLNTKYFSPRI</sequence>
<evidence type="ECO:0000313" key="1">
    <source>
        <dbReference type="Proteomes" id="UP000887565"/>
    </source>
</evidence>
<organism evidence="1 2">
    <name type="scientific">Romanomermis culicivorax</name>
    <name type="common">Nematode worm</name>
    <dbReference type="NCBI Taxonomy" id="13658"/>
    <lineage>
        <taxon>Eukaryota</taxon>
        <taxon>Metazoa</taxon>
        <taxon>Ecdysozoa</taxon>
        <taxon>Nematoda</taxon>
        <taxon>Enoplea</taxon>
        <taxon>Dorylaimia</taxon>
        <taxon>Mermithida</taxon>
        <taxon>Mermithoidea</taxon>
        <taxon>Mermithidae</taxon>
        <taxon>Romanomermis</taxon>
    </lineage>
</organism>
<accession>A0A915J5J8</accession>
<dbReference type="AlphaFoldDB" id="A0A915J5J8"/>
<proteinExistence type="predicted"/>
<dbReference type="WBParaSite" id="nRc.2.0.1.t20993-RA">
    <property type="protein sequence ID" value="nRc.2.0.1.t20993-RA"/>
    <property type="gene ID" value="nRc.2.0.1.g20993"/>
</dbReference>
<protein>
    <submittedName>
        <fullName evidence="2">Uncharacterized protein</fullName>
    </submittedName>
</protein>
<evidence type="ECO:0000313" key="2">
    <source>
        <dbReference type="WBParaSite" id="nRc.2.0.1.t20993-RA"/>
    </source>
</evidence>
<reference evidence="2" key="1">
    <citation type="submission" date="2022-11" db="UniProtKB">
        <authorList>
            <consortium name="WormBaseParasite"/>
        </authorList>
    </citation>
    <scope>IDENTIFICATION</scope>
</reference>
<dbReference type="Proteomes" id="UP000887565">
    <property type="component" value="Unplaced"/>
</dbReference>